<sequence>VVVEAMAYGLPVVISDQVGIHKDVAHAGAGIVVETDPEQLAGAIVNLLNAPHTCKRMGENGQQLVKEKFALDKVAEQMVDVYQGILSNRLQIENRKMENMMNKVPSQSTTQLMPARRFYEKYWQKTEDAFPTKDPTTPKRLELLFDTLKDIGTVKKILDAGCGGGFFTHAIQKAGYETVGMDISCN</sequence>
<protein>
    <recommendedName>
        <fullName evidence="3">Glycosyl transferase family 1 domain-containing protein</fullName>
    </recommendedName>
</protein>
<dbReference type="SUPFAM" id="SSF53335">
    <property type="entry name" value="S-adenosyl-L-methionine-dependent methyltransferases"/>
    <property type="match status" value="1"/>
</dbReference>
<comment type="caution">
    <text evidence="4">The sequence shown here is derived from an EMBL/GenBank/DDBJ whole genome shotgun (WGS) entry which is preliminary data.</text>
</comment>
<dbReference type="InterPro" id="IPR029063">
    <property type="entry name" value="SAM-dependent_MTases_sf"/>
</dbReference>
<dbReference type="PANTHER" id="PTHR12526:SF510">
    <property type="entry name" value="D-INOSITOL 3-PHOSPHATE GLYCOSYLTRANSFERASE"/>
    <property type="match status" value="1"/>
</dbReference>
<evidence type="ECO:0000313" key="4">
    <source>
        <dbReference type="EMBL" id="GAG52035.1"/>
    </source>
</evidence>
<dbReference type="Gene3D" id="3.40.50.150">
    <property type="entry name" value="Vaccinia Virus protein VP39"/>
    <property type="match status" value="1"/>
</dbReference>
<feature type="domain" description="Glycosyl transferase family 1" evidence="3">
    <location>
        <begin position="1"/>
        <end position="63"/>
    </location>
</feature>
<reference evidence="4" key="1">
    <citation type="journal article" date="2014" name="Front. Microbiol.">
        <title>High frequency of phylogenetically diverse reductive dehalogenase-homologous genes in deep subseafloor sedimentary metagenomes.</title>
        <authorList>
            <person name="Kawai M."/>
            <person name="Futagami T."/>
            <person name="Toyoda A."/>
            <person name="Takaki Y."/>
            <person name="Nishi S."/>
            <person name="Hori S."/>
            <person name="Arai W."/>
            <person name="Tsubouchi T."/>
            <person name="Morono Y."/>
            <person name="Uchiyama I."/>
            <person name="Ito T."/>
            <person name="Fujiyama A."/>
            <person name="Inagaki F."/>
            <person name="Takami H."/>
        </authorList>
    </citation>
    <scope>NUCLEOTIDE SEQUENCE</scope>
    <source>
        <strain evidence="4">Expedition CK06-06</strain>
    </source>
</reference>
<dbReference type="GO" id="GO:0016757">
    <property type="term" value="F:glycosyltransferase activity"/>
    <property type="evidence" value="ECO:0007669"/>
    <property type="project" value="UniProtKB-KW"/>
</dbReference>
<name>X0Y8D2_9ZZZZ</name>
<keyword evidence="1" id="KW-0328">Glycosyltransferase</keyword>
<evidence type="ECO:0000256" key="1">
    <source>
        <dbReference type="ARBA" id="ARBA00022676"/>
    </source>
</evidence>
<organism evidence="4">
    <name type="scientific">marine sediment metagenome</name>
    <dbReference type="NCBI Taxonomy" id="412755"/>
    <lineage>
        <taxon>unclassified sequences</taxon>
        <taxon>metagenomes</taxon>
        <taxon>ecological metagenomes</taxon>
    </lineage>
</organism>
<dbReference type="PANTHER" id="PTHR12526">
    <property type="entry name" value="GLYCOSYLTRANSFERASE"/>
    <property type="match status" value="1"/>
</dbReference>
<dbReference type="AlphaFoldDB" id="X0Y8D2"/>
<evidence type="ECO:0000259" key="3">
    <source>
        <dbReference type="Pfam" id="PF00534"/>
    </source>
</evidence>
<feature type="non-terminal residue" evidence="4">
    <location>
        <position position="186"/>
    </location>
</feature>
<keyword evidence="2" id="KW-0808">Transferase</keyword>
<evidence type="ECO:0000256" key="2">
    <source>
        <dbReference type="ARBA" id="ARBA00022679"/>
    </source>
</evidence>
<dbReference type="SUPFAM" id="SSF53756">
    <property type="entry name" value="UDP-Glycosyltransferase/glycogen phosphorylase"/>
    <property type="match status" value="1"/>
</dbReference>
<feature type="non-terminal residue" evidence="4">
    <location>
        <position position="1"/>
    </location>
</feature>
<dbReference type="EMBL" id="BARS01056169">
    <property type="protein sequence ID" value="GAG52035.1"/>
    <property type="molecule type" value="Genomic_DNA"/>
</dbReference>
<dbReference type="InterPro" id="IPR001296">
    <property type="entry name" value="Glyco_trans_1"/>
</dbReference>
<dbReference type="CDD" id="cd03801">
    <property type="entry name" value="GT4_PimA-like"/>
    <property type="match status" value="1"/>
</dbReference>
<dbReference type="Gene3D" id="3.40.50.2000">
    <property type="entry name" value="Glycogen Phosphorylase B"/>
    <property type="match status" value="2"/>
</dbReference>
<accession>X0Y8D2</accession>
<gene>
    <name evidence="4" type="ORF">S01H1_82799</name>
</gene>
<dbReference type="Pfam" id="PF00534">
    <property type="entry name" value="Glycos_transf_1"/>
    <property type="match status" value="1"/>
</dbReference>
<proteinExistence type="predicted"/>